<sequence>MRPLALTILAAAVLCACSPSPQPAAPEAKPAPPATPASAPKPAEPTAAAPAPAKEIPEGDCGDQSKLPPEQRIANTARWTTASEQNNFGFDVFRGDSEKGEFTKLTKEPILGAGTSDETHKYEYRDDTIDPCKEYWYYVEGITTSGSHEKFTPTFRAPPKVRPRASAAAAPEPAKNG</sequence>
<comment type="caution">
    <text evidence="3">The sequence shown here is derived from an EMBL/GenBank/DDBJ whole genome shotgun (WGS) entry which is preliminary data.</text>
</comment>
<feature type="signal peptide" evidence="2">
    <location>
        <begin position="1"/>
        <end position="24"/>
    </location>
</feature>
<protein>
    <recommendedName>
        <fullName evidence="5">Lipoprotein</fullName>
    </recommendedName>
</protein>
<evidence type="ECO:0000313" key="4">
    <source>
        <dbReference type="Proteomes" id="UP000294862"/>
    </source>
</evidence>
<proteinExistence type="predicted"/>
<evidence type="ECO:0000256" key="1">
    <source>
        <dbReference type="SAM" id="MobiDB-lite"/>
    </source>
</evidence>
<dbReference type="Proteomes" id="UP000294862">
    <property type="component" value="Unassembled WGS sequence"/>
</dbReference>
<dbReference type="PROSITE" id="PS51257">
    <property type="entry name" value="PROKAR_LIPOPROTEIN"/>
    <property type="match status" value="1"/>
</dbReference>
<feature type="compositionally biased region" description="Polar residues" evidence="1">
    <location>
        <begin position="73"/>
        <end position="88"/>
    </location>
</feature>
<dbReference type="OrthoDB" id="5957721at2"/>
<feature type="compositionally biased region" description="Low complexity" evidence="1">
    <location>
        <begin position="164"/>
        <end position="177"/>
    </location>
</feature>
<evidence type="ECO:0008006" key="5">
    <source>
        <dbReference type="Google" id="ProtNLM"/>
    </source>
</evidence>
<feature type="region of interest" description="Disordered" evidence="1">
    <location>
        <begin position="148"/>
        <end position="177"/>
    </location>
</feature>
<keyword evidence="2" id="KW-0732">Signal</keyword>
<gene>
    <name evidence="3" type="ORF">EV148_10385</name>
</gene>
<dbReference type="InterPro" id="IPR013783">
    <property type="entry name" value="Ig-like_fold"/>
</dbReference>
<feature type="region of interest" description="Disordered" evidence="1">
    <location>
        <begin position="19"/>
        <end position="95"/>
    </location>
</feature>
<evidence type="ECO:0000313" key="3">
    <source>
        <dbReference type="EMBL" id="TCO41166.1"/>
    </source>
</evidence>
<name>A0A4R2IAQ5_9GAMM</name>
<organism evidence="3 4">
    <name type="scientific">Dokdonella fugitiva</name>
    <dbReference type="NCBI Taxonomy" id="328517"/>
    <lineage>
        <taxon>Bacteria</taxon>
        <taxon>Pseudomonadati</taxon>
        <taxon>Pseudomonadota</taxon>
        <taxon>Gammaproteobacteria</taxon>
        <taxon>Lysobacterales</taxon>
        <taxon>Rhodanobacteraceae</taxon>
        <taxon>Dokdonella</taxon>
    </lineage>
</organism>
<dbReference type="AlphaFoldDB" id="A0A4R2IAQ5"/>
<feature type="compositionally biased region" description="Pro residues" evidence="1">
    <location>
        <begin position="20"/>
        <end position="35"/>
    </location>
</feature>
<accession>A0A4R2IAQ5</accession>
<dbReference type="RefSeq" id="WP_131995805.1">
    <property type="nucleotide sequence ID" value="NZ_JACGXM010000012.1"/>
</dbReference>
<keyword evidence="4" id="KW-1185">Reference proteome</keyword>
<evidence type="ECO:0000256" key="2">
    <source>
        <dbReference type="SAM" id="SignalP"/>
    </source>
</evidence>
<reference evidence="3 4" key="1">
    <citation type="journal article" date="2015" name="Stand. Genomic Sci.">
        <title>Genomic Encyclopedia of Bacterial and Archaeal Type Strains, Phase III: the genomes of soil and plant-associated and newly described type strains.</title>
        <authorList>
            <person name="Whitman W.B."/>
            <person name="Woyke T."/>
            <person name="Klenk H.P."/>
            <person name="Zhou Y."/>
            <person name="Lilburn T.G."/>
            <person name="Beck B.J."/>
            <person name="De Vos P."/>
            <person name="Vandamme P."/>
            <person name="Eisen J.A."/>
            <person name="Garrity G."/>
            <person name="Hugenholtz P."/>
            <person name="Kyrpides N.C."/>
        </authorList>
    </citation>
    <scope>NUCLEOTIDE SEQUENCE [LARGE SCALE GENOMIC DNA]</scope>
    <source>
        <strain evidence="3 4">A3</strain>
    </source>
</reference>
<dbReference type="Gene3D" id="2.60.40.10">
    <property type="entry name" value="Immunoglobulins"/>
    <property type="match status" value="1"/>
</dbReference>
<feature type="chain" id="PRO_5020769560" description="Lipoprotein" evidence="2">
    <location>
        <begin position="25"/>
        <end position="177"/>
    </location>
</feature>
<feature type="compositionally biased region" description="Low complexity" evidence="1">
    <location>
        <begin position="36"/>
        <end position="54"/>
    </location>
</feature>
<dbReference type="EMBL" id="SLWQ01000003">
    <property type="protein sequence ID" value="TCO41166.1"/>
    <property type="molecule type" value="Genomic_DNA"/>
</dbReference>